<feature type="region of interest" description="Disordered" evidence="1">
    <location>
        <begin position="57"/>
        <end position="80"/>
    </location>
</feature>
<reference evidence="2 3" key="1">
    <citation type="journal article" date="2019" name="Nat. Ecol. Evol.">
        <title>Megaphylogeny resolves global patterns of mushroom evolution.</title>
        <authorList>
            <person name="Varga T."/>
            <person name="Krizsan K."/>
            <person name="Foldi C."/>
            <person name="Dima B."/>
            <person name="Sanchez-Garcia M."/>
            <person name="Sanchez-Ramirez S."/>
            <person name="Szollosi G.J."/>
            <person name="Szarkandi J.G."/>
            <person name="Papp V."/>
            <person name="Albert L."/>
            <person name="Andreopoulos W."/>
            <person name="Angelini C."/>
            <person name="Antonin V."/>
            <person name="Barry K.W."/>
            <person name="Bougher N.L."/>
            <person name="Buchanan P."/>
            <person name="Buyck B."/>
            <person name="Bense V."/>
            <person name="Catcheside P."/>
            <person name="Chovatia M."/>
            <person name="Cooper J."/>
            <person name="Damon W."/>
            <person name="Desjardin D."/>
            <person name="Finy P."/>
            <person name="Geml J."/>
            <person name="Haridas S."/>
            <person name="Hughes K."/>
            <person name="Justo A."/>
            <person name="Karasinski D."/>
            <person name="Kautmanova I."/>
            <person name="Kiss B."/>
            <person name="Kocsube S."/>
            <person name="Kotiranta H."/>
            <person name="LaButti K.M."/>
            <person name="Lechner B.E."/>
            <person name="Liimatainen K."/>
            <person name="Lipzen A."/>
            <person name="Lukacs Z."/>
            <person name="Mihaltcheva S."/>
            <person name="Morgado L.N."/>
            <person name="Niskanen T."/>
            <person name="Noordeloos M.E."/>
            <person name="Ohm R.A."/>
            <person name="Ortiz-Santana B."/>
            <person name="Ovrebo C."/>
            <person name="Racz N."/>
            <person name="Riley R."/>
            <person name="Savchenko A."/>
            <person name="Shiryaev A."/>
            <person name="Soop K."/>
            <person name="Spirin V."/>
            <person name="Szebenyi C."/>
            <person name="Tomsovsky M."/>
            <person name="Tulloss R.E."/>
            <person name="Uehling J."/>
            <person name="Grigoriev I.V."/>
            <person name="Vagvolgyi C."/>
            <person name="Papp T."/>
            <person name="Martin F.M."/>
            <person name="Miettinen O."/>
            <person name="Hibbett D.S."/>
            <person name="Nagy L.G."/>
        </authorList>
    </citation>
    <scope>NUCLEOTIDE SEQUENCE [LARGE SCALE GENOMIC DNA]</scope>
    <source>
        <strain evidence="2 3">CBS 962.96</strain>
    </source>
</reference>
<dbReference type="AlphaFoldDB" id="A0A4S8LS09"/>
<accession>A0A4S8LS09</accession>
<gene>
    <name evidence="2" type="ORF">K435DRAFT_967737</name>
</gene>
<evidence type="ECO:0000256" key="1">
    <source>
        <dbReference type="SAM" id="MobiDB-lite"/>
    </source>
</evidence>
<sequence length="263" mass="28910">MQNPTSIVFATTLTKEQQILFKQIEAYCIRDPTGEANAIFKEEHAKAVRKAYGPNMPQILESKDSDPDDETSSFSNASSTLHGQDYGYGSYILNMTNQLQRAHPDDLSLDCLYLGHDFTVVVRRTAHTPGCFHLLLVDTDSYKKGDVFNMKKITKSSPLKVRCIGACADDPDLTYDIPPLFPTALPRAYQKIIPSSPSTEPLAYAQWFISNQRGGAYSVTYGSQEICEINGTGTKLQPAQGSSSQVPAAISTTRKPFVLSGLN</sequence>
<dbReference type="EMBL" id="ML179284">
    <property type="protein sequence ID" value="THU92256.1"/>
    <property type="molecule type" value="Genomic_DNA"/>
</dbReference>
<proteinExistence type="predicted"/>
<dbReference type="Proteomes" id="UP000297245">
    <property type="component" value="Unassembled WGS sequence"/>
</dbReference>
<evidence type="ECO:0000313" key="3">
    <source>
        <dbReference type="Proteomes" id="UP000297245"/>
    </source>
</evidence>
<protein>
    <submittedName>
        <fullName evidence="2">Uncharacterized protein</fullName>
    </submittedName>
</protein>
<name>A0A4S8LS09_DENBC</name>
<evidence type="ECO:0000313" key="2">
    <source>
        <dbReference type="EMBL" id="THU92256.1"/>
    </source>
</evidence>
<keyword evidence="3" id="KW-1185">Reference proteome</keyword>
<organism evidence="2 3">
    <name type="scientific">Dendrothele bispora (strain CBS 962.96)</name>
    <dbReference type="NCBI Taxonomy" id="1314807"/>
    <lineage>
        <taxon>Eukaryota</taxon>
        <taxon>Fungi</taxon>
        <taxon>Dikarya</taxon>
        <taxon>Basidiomycota</taxon>
        <taxon>Agaricomycotina</taxon>
        <taxon>Agaricomycetes</taxon>
        <taxon>Agaricomycetidae</taxon>
        <taxon>Agaricales</taxon>
        <taxon>Agaricales incertae sedis</taxon>
        <taxon>Dendrothele</taxon>
    </lineage>
</organism>